<evidence type="ECO:0000313" key="2">
    <source>
        <dbReference type="Proteomes" id="UP000013827"/>
    </source>
</evidence>
<protein>
    <submittedName>
        <fullName evidence="1">Uncharacterized protein</fullName>
    </submittedName>
</protein>
<dbReference type="GeneID" id="17267095"/>
<organism evidence="1 2">
    <name type="scientific">Emiliania huxleyi (strain CCMP1516)</name>
    <dbReference type="NCBI Taxonomy" id="280463"/>
    <lineage>
        <taxon>Eukaryota</taxon>
        <taxon>Haptista</taxon>
        <taxon>Haptophyta</taxon>
        <taxon>Prymnesiophyceae</taxon>
        <taxon>Isochrysidales</taxon>
        <taxon>Noelaerhabdaceae</taxon>
        <taxon>Emiliania</taxon>
    </lineage>
</organism>
<dbReference type="PaxDb" id="2903-EOD21548"/>
<dbReference type="KEGG" id="ehx:EMIHUDRAFT_373987"/>
<evidence type="ECO:0000313" key="1">
    <source>
        <dbReference type="EnsemblProtists" id="EOD21548"/>
    </source>
</evidence>
<name>A0A0D3JDG3_EMIH1</name>
<reference evidence="2" key="1">
    <citation type="journal article" date="2013" name="Nature">
        <title>Pan genome of the phytoplankton Emiliania underpins its global distribution.</title>
        <authorList>
            <person name="Read B.A."/>
            <person name="Kegel J."/>
            <person name="Klute M.J."/>
            <person name="Kuo A."/>
            <person name="Lefebvre S.C."/>
            <person name="Maumus F."/>
            <person name="Mayer C."/>
            <person name="Miller J."/>
            <person name="Monier A."/>
            <person name="Salamov A."/>
            <person name="Young J."/>
            <person name="Aguilar M."/>
            <person name="Claverie J.M."/>
            <person name="Frickenhaus S."/>
            <person name="Gonzalez K."/>
            <person name="Herman E.K."/>
            <person name="Lin Y.C."/>
            <person name="Napier J."/>
            <person name="Ogata H."/>
            <person name="Sarno A.F."/>
            <person name="Shmutz J."/>
            <person name="Schroeder D."/>
            <person name="de Vargas C."/>
            <person name="Verret F."/>
            <person name="von Dassow P."/>
            <person name="Valentin K."/>
            <person name="Van de Peer Y."/>
            <person name="Wheeler G."/>
            <person name="Dacks J.B."/>
            <person name="Delwiche C.F."/>
            <person name="Dyhrman S.T."/>
            <person name="Glockner G."/>
            <person name="John U."/>
            <person name="Richards T."/>
            <person name="Worden A.Z."/>
            <person name="Zhang X."/>
            <person name="Grigoriev I.V."/>
            <person name="Allen A.E."/>
            <person name="Bidle K."/>
            <person name="Borodovsky M."/>
            <person name="Bowler C."/>
            <person name="Brownlee C."/>
            <person name="Cock J.M."/>
            <person name="Elias M."/>
            <person name="Gladyshev V.N."/>
            <person name="Groth M."/>
            <person name="Guda C."/>
            <person name="Hadaegh A."/>
            <person name="Iglesias-Rodriguez M.D."/>
            <person name="Jenkins J."/>
            <person name="Jones B.M."/>
            <person name="Lawson T."/>
            <person name="Leese F."/>
            <person name="Lindquist E."/>
            <person name="Lobanov A."/>
            <person name="Lomsadze A."/>
            <person name="Malik S.B."/>
            <person name="Marsh M.E."/>
            <person name="Mackinder L."/>
            <person name="Mock T."/>
            <person name="Mueller-Roeber B."/>
            <person name="Pagarete A."/>
            <person name="Parker M."/>
            <person name="Probert I."/>
            <person name="Quesneville H."/>
            <person name="Raines C."/>
            <person name="Rensing S.A."/>
            <person name="Riano-Pachon D.M."/>
            <person name="Richier S."/>
            <person name="Rokitta S."/>
            <person name="Shiraiwa Y."/>
            <person name="Soanes D.M."/>
            <person name="van der Giezen M."/>
            <person name="Wahlund T.M."/>
            <person name="Williams B."/>
            <person name="Wilson W."/>
            <person name="Wolfe G."/>
            <person name="Wurch L.L."/>
        </authorList>
    </citation>
    <scope>NUCLEOTIDE SEQUENCE</scope>
</reference>
<accession>A0A0D3JDG3</accession>
<sequence>PASSCRLGADAVCALLQLSAEVAGMRALLLLLRWRRGLSAHGVVLDLYPTSYWLPPVARQLMPHARVRQLELQAECSVLRQLVSSRLSAYSYYDERVVAWSEVLQAYGIGLKAIDTFYGRKRFSCGGGSTREAFHGLERFPEWAVRDVRALPPLHALAGALLEEEGDRVQSGGGGRSLSLSVWGACEL</sequence>
<dbReference type="RefSeq" id="XP_005773977.1">
    <property type="nucleotide sequence ID" value="XM_005773920.1"/>
</dbReference>
<keyword evidence="2" id="KW-1185">Reference proteome</keyword>
<dbReference type="EnsemblProtists" id="EOD21548">
    <property type="protein sequence ID" value="EOD21548"/>
    <property type="gene ID" value="EMIHUDRAFT_373987"/>
</dbReference>
<dbReference type="AlphaFoldDB" id="A0A0D3JDG3"/>
<proteinExistence type="predicted"/>
<dbReference type="HOGENOM" id="CLU_1444562_0_0_1"/>
<dbReference type="Proteomes" id="UP000013827">
    <property type="component" value="Unassembled WGS sequence"/>
</dbReference>
<reference evidence="1" key="2">
    <citation type="submission" date="2024-10" db="UniProtKB">
        <authorList>
            <consortium name="EnsemblProtists"/>
        </authorList>
    </citation>
    <scope>IDENTIFICATION</scope>
</reference>